<keyword evidence="2" id="KW-0472">Membrane</keyword>
<comment type="caution">
    <text evidence="3">The sequence shown here is derived from an EMBL/GenBank/DDBJ whole genome shotgun (WGS) entry which is preliminary data.</text>
</comment>
<feature type="compositionally biased region" description="Low complexity" evidence="1">
    <location>
        <begin position="17"/>
        <end position="30"/>
    </location>
</feature>
<keyword evidence="2" id="KW-1133">Transmembrane helix</keyword>
<feature type="region of interest" description="Disordered" evidence="1">
    <location>
        <begin position="1"/>
        <end position="37"/>
    </location>
</feature>
<evidence type="ECO:0000256" key="1">
    <source>
        <dbReference type="SAM" id="MobiDB-lite"/>
    </source>
</evidence>
<dbReference type="EMBL" id="JACXYU010000004">
    <property type="protein sequence ID" value="MBD3932019.1"/>
    <property type="molecule type" value="Genomic_DNA"/>
</dbReference>
<feature type="transmembrane region" description="Helical" evidence="2">
    <location>
        <begin position="46"/>
        <end position="67"/>
    </location>
</feature>
<evidence type="ECO:0000256" key="2">
    <source>
        <dbReference type="SAM" id="Phobius"/>
    </source>
</evidence>
<evidence type="ECO:0000313" key="4">
    <source>
        <dbReference type="Proteomes" id="UP000632289"/>
    </source>
</evidence>
<dbReference type="RefSeq" id="WP_191209322.1">
    <property type="nucleotide sequence ID" value="NZ_BAABKL010000050.1"/>
</dbReference>
<name>A0A927EXU7_9ACTN</name>
<accession>A0A927EXU7</accession>
<protein>
    <submittedName>
        <fullName evidence="3">Uncharacterized protein</fullName>
    </submittedName>
</protein>
<reference evidence="3" key="1">
    <citation type="submission" date="2020-09" db="EMBL/GenBank/DDBJ databases">
        <title>Secondary metabolite and genome analysis of marine Streptomyces chumphonensis KK1-2T.</title>
        <authorList>
            <person name="Phongsopitanun W."/>
            <person name="Kanchanasin P."/>
            <person name="Pittayakhajonwut P."/>
            <person name="Suwanborirux K."/>
            <person name="Tanasupawat S."/>
        </authorList>
    </citation>
    <scope>NUCLEOTIDE SEQUENCE</scope>
    <source>
        <strain evidence="3">KK1-2</strain>
    </source>
</reference>
<dbReference type="AlphaFoldDB" id="A0A927EXU7"/>
<organism evidence="3 4">
    <name type="scientific">Streptomyces chumphonensis</name>
    <dbReference type="NCBI Taxonomy" id="1214925"/>
    <lineage>
        <taxon>Bacteria</taxon>
        <taxon>Bacillati</taxon>
        <taxon>Actinomycetota</taxon>
        <taxon>Actinomycetes</taxon>
        <taxon>Kitasatosporales</taxon>
        <taxon>Streptomycetaceae</taxon>
        <taxon>Streptomyces</taxon>
    </lineage>
</organism>
<dbReference type="Proteomes" id="UP000632289">
    <property type="component" value="Unassembled WGS sequence"/>
</dbReference>
<keyword evidence="2" id="KW-0812">Transmembrane</keyword>
<sequence>MSGTATTAPDGEERAEGAAPDAPAAPLQVPDAPPAPARGRALRATALRWGAAVAVFATLAGGVGYGLTRLEREELPGLAREHDGRWDYPELSLPALPYGSPRPFSDANLTRSHHADLRDLLLPAPEGAEAAEGLPGPEGGWSTVDAFLAAYAEEDRPRLRLLLLDHAVRHTAARGWVMPDGTRTSVHLLRFNTGAVASRFRVDAIGGDTRLAADLAGTPDLEPDPEWEEPTASDDIAVHAYDEQRPRGGTHTRMAQITAGDVVAVIVQERAGGAPAVPFDQTVVLQGQLLG</sequence>
<gene>
    <name evidence="3" type="ORF">IF129_10680</name>
</gene>
<evidence type="ECO:0000313" key="3">
    <source>
        <dbReference type="EMBL" id="MBD3932019.1"/>
    </source>
</evidence>
<keyword evidence="4" id="KW-1185">Reference proteome</keyword>
<proteinExistence type="predicted"/>